<dbReference type="GO" id="GO:0009897">
    <property type="term" value="C:external side of plasma membrane"/>
    <property type="evidence" value="ECO:0007669"/>
    <property type="project" value="TreeGrafter"/>
</dbReference>
<dbReference type="PANTHER" id="PTHR10489:SF942">
    <property type="entry name" value="ATYPICAL CHEMOKINE RECEPTOR 2"/>
    <property type="match status" value="1"/>
</dbReference>
<dbReference type="GO" id="GO:0060326">
    <property type="term" value="P:cell chemotaxis"/>
    <property type="evidence" value="ECO:0007669"/>
    <property type="project" value="TreeGrafter"/>
</dbReference>
<organism evidence="12 13">
    <name type="scientific">Ictalurus punctatus</name>
    <name type="common">Channel catfish</name>
    <name type="synonym">Silurus punctatus</name>
    <dbReference type="NCBI Taxonomy" id="7998"/>
    <lineage>
        <taxon>Eukaryota</taxon>
        <taxon>Metazoa</taxon>
        <taxon>Chordata</taxon>
        <taxon>Craniata</taxon>
        <taxon>Vertebrata</taxon>
        <taxon>Euteleostomi</taxon>
        <taxon>Actinopterygii</taxon>
        <taxon>Neopterygii</taxon>
        <taxon>Teleostei</taxon>
        <taxon>Ostariophysi</taxon>
        <taxon>Siluriformes</taxon>
        <taxon>Ictaluridae</taxon>
        <taxon>Ictalurus</taxon>
    </lineage>
</organism>
<dbReference type="PANTHER" id="PTHR10489">
    <property type="entry name" value="CELL ADHESION MOLECULE"/>
    <property type="match status" value="1"/>
</dbReference>
<dbReference type="PRINTS" id="PR00237">
    <property type="entry name" value="GPCRRHODOPSN"/>
</dbReference>
<dbReference type="KEGG" id="ipu:108267117"/>
<dbReference type="PRINTS" id="PR00657">
    <property type="entry name" value="CCCHEMOKINER"/>
</dbReference>
<evidence type="ECO:0000256" key="1">
    <source>
        <dbReference type="ARBA" id="ARBA00004651"/>
    </source>
</evidence>
<feature type="transmembrane region" description="Helical" evidence="10">
    <location>
        <begin position="120"/>
        <end position="144"/>
    </location>
</feature>
<reference evidence="13" key="2">
    <citation type="submission" date="2025-08" db="UniProtKB">
        <authorList>
            <consortium name="RefSeq"/>
        </authorList>
    </citation>
    <scope>IDENTIFICATION</scope>
    <source>
        <tissue evidence="13">Blood</tissue>
    </source>
</reference>
<dbReference type="Proteomes" id="UP000221080">
    <property type="component" value="Chromosome 7"/>
</dbReference>
<evidence type="ECO:0000256" key="4">
    <source>
        <dbReference type="ARBA" id="ARBA00022989"/>
    </source>
</evidence>
<dbReference type="AlphaFoldDB" id="A0A2D0R9R5"/>
<keyword evidence="7 13" id="KW-0675">Receptor</keyword>
<evidence type="ECO:0000256" key="8">
    <source>
        <dbReference type="ARBA" id="ARBA00023224"/>
    </source>
</evidence>
<evidence type="ECO:0000256" key="6">
    <source>
        <dbReference type="ARBA" id="ARBA00023136"/>
    </source>
</evidence>
<proteinExistence type="predicted"/>
<feature type="region of interest" description="Disordered" evidence="9">
    <location>
        <begin position="352"/>
        <end position="371"/>
    </location>
</feature>
<dbReference type="RefSeq" id="XP_017326570.2">
    <property type="nucleotide sequence ID" value="XM_017471081.3"/>
</dbReference>
<dbReference type="InterPro" id="IPR000355">
    <property type="entry name" value="Chemokine_rcpt"/>
</dbReference>
<keyword evidence="8" id="KW-0807">Transducer</keyword>
<dbReference type="GO" id="GO:0016493">
    <property type="term" value="F:C-C chemokine receptor activity"/>
    <property type="evidence" value="ECO:0007669"/>
    <property type="project" value="TreeGrafter"/>
</dbReference>
<keyword evidence="6 10" id="KW-0472">Membrane</keyword>
<protein>
    <submittedName>
        <fullName evidence="13">Atypical chemokine receptor 2</fullName>
    </submittedName>
</protein>
<feature type="transmembrane region" description="Helical" evidence="10">
    <location>
        <begin position="280"/>
        <end position="303"/>
    </location>
</feature>
<dbReference type="Gene3D" id="1.20.1070.10">
    <property type="entry name" value="Rhodopsin 7-helix transmembrane proteins"/>
    <property type="match status" value="1"/>
</dbReference>
<accession>A0A2D0R9R5</accession>
<dbReference type="SUPFAM" id="SSF81321">
    <property type="entry name" value="Family A G protein-coupled receptor-like"/>
    <property type="match status" value="1"/>
</dbReference>
<keyword evidence="2" id="KW-1003">Cell membrane</keyword>
<dbReference type="InterPro" id="IPR000276">
    <property type="entry name" value="GPCR_Rhodpsn"/>
</dbReference>
<feature type="transmembrane region" description="Helical" evidence="10">
    <location>
        <begin position="80"/>
        <end position="100"/>
    </location>
</feature>
<dbReference type="Pfam" id="PF00001">
    <property type="entry name" value="7tm_1"/>
    <property type="match status" value="1"/>
</dbReference>
<dbReference type="OrthoDB" id="8576531at2759"/>
<evidence type="ECO:0000313" key="13">
    <source>
        <dbReference type="RefSeq" id="XP_017326570.2"/>
    </source>
</evidence>
<dbReference type="InterPro" id="IPR050119">
    <property type="entry name" value="CCR1-9-like"/>
</dbReference>
<evidence type="ECO:0000259" key="11">
    <source>
        <dbReference type="PROSITE" id="PS50262"/>
    </source>
</evidence>
<dbReference type="GeneID" id="108267117"/>
<feature type="transmembrane region" description="Helical" evidence="10">
    <location>
        <begin position="246"/>
        <end position="268"/>
    </location>
</feature>
<comment type="subcellular location">
    <subcellularLocation>
        <location evidence="1">Cell membrane</location>
        <topology evidence="1">Multi-pass membrane protein</topology>
    </subcellularLocation>
</comment>
<name>A0A2D0R9R5_ICTPU</name>
<dbReference type="GO" id="GO:0019957">
    <property type="term" value="F:C-C chemokine binding"/>
    <property type="evidence" value="ECO:0007669"/>
    <property type="project" value="TreeGrafter"/>
</dbReference>
<keyword evidence="4 10" id="KW-1133">Transmembrane helix</keyword>
<evidence type="ECO:0000313" key="12">
    <source>
        <dbReference type="Proteomes" id="UP000221080"/>
    </source>
</evidence>
<evidence type="ECO:0000256" key="5">
    <source>
        <dbReference type="ARBA" id="ARBA00023040"/>
    </source>
</evidence>
<dbReference type="GO" id="GO:0007204">
    <property type="term" value="P:positive regulation of cytosolic calcium ion concentration"/>
    <property type="evidence" value="ECO:0007669"/>
    <property type="project" value="TreeGrafter"/>
</dbReference>
<gene>
    <name evidence="13" type="primary">LOC108267117</name>
</gene>
<feature type="transmembrane region" description="Helical" evidence="10">
    <location>
        <begin position="44"/>
        <end position="68"/>
    </location>
</feature>
<feature type="compositionally biased region" description="Basic and acidic residues" evidence="9">
    <location>
        <begin position="354"/>
        <end position="364"/>
    </location>
</feature>
<dbReference type="PROSITE" id="PS50262">
    <property type="entry name" value="G_PROTEIN_RECEP_F1_2"/>
    <property type="match status" value="1"/>
</dbReference>
<reference evidence="12" key="1">
    <citation type="journal article" date="2016" name="Nat. Commun.">
        <title>The channel catfish genome sequence provides insights into the evolution of scale formation in teleosts.</title>
        <authorList>
            <person name="Liu Z."/>
            <person name="Liu S."/>
            <person name="Yao J."/>
            <person name="Bao L."/>
            <person name="Zhang J."/>
            <person name="Li Y."/>
            <person name="Jiang C."/>
            <person name="Sun L."/>
            <person name="Wang R."/>
            <person name="Zhang Y."/>
            <person name="Zhou T."/>
            <person name="Zeng Q."/>
            <person name="Fu Q."/>
            <person name="Gao S."/>
            <person name="Li N."/>
            <person name="Koren S."/>
            <person name="Jiang Y."/>
            <person name="Zimin A."/>
            <person name="Xu P."/>
            <person name="Phillippy A.M."/>
            <person name="Geng X."/>
            <person name="Song L."/>
            <person name="Sun F."/>
            <person name="Li C."/>
            <person name="Wang X."/>
            <person name="Chen A."/>
            <person name="Jin Y."/>
            <person name="Yuan Z."/>
            <person name="Yang Y."/>
            <person name="Tan S."/>
            <person name="Peatman E."/>
            <person name="Lu J."/>
            <person name="Qin Z."/>
            <person name="Dunham R."/>
            <person name="Li Z."/>
            <person name="Sonstegard T."/>
            <person name="Feng J."/>
            <person name="Danzmann R.G."/>
            <person name="Schroeder S."/>
            <person name="Scheffler B."/>
            <person name="Duke M.V."/>
            <person name="Ballard L."/>
            <person name="Kucuktas H."/>
            <person name="Kaltenboeck L."/>
            <person name="Liu H."/>
            <person name="Armbruster J."/>
            <person name="Xie Y."/>
            <person name="Kirby M.L."/>
            <person name="Tian Y."/>
            <person name="Flanagan M.E."/>
            <person name="Mu W."/>
            <person name="Waldbieser G.C."/>
        </authorList>
    </citation>
    <scope>NUCLEOTIDE SEQUENCE [LARGE SCALE GENOMIC DNA]</scope>
    <source>
        <strain evidence="12">SDA103</strain>
    </source>
</reference>
<feature type="transmembrane region" description="Helical" evidence="10">
    <location>
        <begin position="203"/>
        <end position="226"/>
    </location>
</feature>
<dbReference type="STRING" id="7998.ENSIPUP00000008907"/>
<keyword evidence="5" id="KW-0297">G-protein coupled receptor</keyword>
<dbReference type="InterPro" id="IPR017452">
    <property type="entry name" value="GPCR_Rhodpsn_7TM"/>
</dbReference>
<evidence type="ECO:0000256" key="3">
    <source>
        <dbReference type="ARBA" id="ARBA00022692"/>
    </source>
</evidence>
<feature type="domain" description="G-protein coupled receptors family 1 profile" evidence="11">
    <location>
        <begin position="57"/>
        <end position="300"/>
    </location>
</feature>
<evidence type="ECO:0000256" key="7">
    <source>
        <dbReference type="ARBA" id="ARBA00023170"/>
    </source>
</evidence>
<keyword evidence="12" id="KW-1185">Reference proteome</keyword>
<dbReference type="GO" id="GO:0019722">
    <property type="term" value="P:calcium-mediated signaling"/>
    <property type="evidence" value="ECO:0007669"/>
    <property type="project" value="TreeGrafter"/>
</dbReference>
<evidence type="ECO:0000256" key="2">
    <source>
        <dbReference type="ARBA" id="ARBA00022475"/>
    </source>
</evidence>
<sequence length="371" mass="42150">MDVTQPARTNESEYEFDYSDYYELDALADFRPCEKLQVKKFSRYFLPAFYSVACVLGLLANFTLLFVFTRSKPARRAHPACVLCADLLFTSTFPFWAVYASRDWIFGARACKLVTLVYAVGLYSSNLFVACAVLRSCVDAACVFRCLGRVGETKKNVVCCTCVWMLAFLAALPHLNFVEERHVHGETQCLYHYTHSWKIYTQLQLVVLIFGIPFLLLLGSSITLYLRTRSSGRSRMARRAIISTGLFFVLWFPYTLVLILHILQYLHVVSDCSVSLHMDLAIQSTECIAFSHVFINPTAYVLLNKRAWRALKGECVSPREYLLDVSENMDSVSSQDSGVELRALQSVQSFSNPEYERGSAEKQGHFLPHAT</sequence>
<dbReference type="GO" id="GO:0006955">
    <property type="term" value="P:immune response"/>
    <property type="evidence" value="ECO:0007669"/>
    <property type="project" value="TreeGrafter"/>
</dbReference>
<keyword evidence="3 10" id="KW-0812">Transmembrane</keyword>
<evidence type="ECO:0000256" key="9">
    <source>
        <dbReference type="SAM" id="MobiDB-lite"/>
    </source>
</evidence>
<feature type="transmembrane region" description="Helical" evidence="10">
    <location>
        <begin position="156"/>
        <end position="175"/>
    </location>
</feature>
<evidence type="ECO:0000256" key="10">
    <source>
        <dbReference type="SAM" id="Phobius"/>
    </source>
</evidence>